<comment type="caution">
    <text evidence="1">The sequence shown here is derived from an EMBL/GenBank/DDBJ whole genome shotgun (WGS) entry which is preliminary data.</text>
</comment>
<sequence>MKEFIKGQQRSHSIGLMENILESERVHHVSPSRSSWRGKIEQQVTLEELQKLHAAFQELEMNGHKYLDIEDFKHTVKKCMGSHNVNDGQIEILFMKIDYFASGWIQWNDFCTYMHLEYTGQDRSTVRLKGTTFSLPATIQDIPYGEPVIRICSLLNSTLITAREDGTISFWTPQLKQKRSKMVLGKTHKKSKRLMDFAIMTPYNKLILGTGDHELQFYEISNFEPYLQISGLEAIPLNLDYCYTDPDECMILYGDDQGCVNILLLQSVGEFLRTWNKLPKMEHLPNISLEHVALSPNATYIRWKVHGDWVTQLNYYDSIKAIVSASRHEPTALVIGCVVGATNVEQQMKEIREHRKDSKARKGQASLGTPCSRAEGDQIVFRVHKGVKTFAFSKKNNLIVTGGMDRIIRMWNPYMPGRPTGMLRSHMAPVFYVCISEEDSKIFSISTDNTVKIWDIVDQNCLFTACSKNNEIKGEISACHYFSSNRSLYVATDTLAVLRLRLSTPADPNLVISHKDPVLCCKYNRVFRHVVSCSEGSVIKVWDFETGKQLFEFGNAHGGSAITCLTFDPSGRRLITGGRDGCLKIWNYNNGHCLHTLKKEDTCEEICDCTYVEVNRKKYIIGVGWDRKINMFYDSTDSFHHLQKPQGHWQDDISRGHKEDILCIAQCPPTLLATSSYDGEIIVWNMISGRICHKFHTPILTSSVYTKTSQAVDASVTQILFLKTRVAKFESAASSLISNGPQGYVHFWSLFSKDPLVASFTPSREKSLISSIAITFDDSYLYAADEDGYVYVHDIKEYALHDLGQEAPKYVNHWRAHINLVLALEIIDEDNILLSCSVDRTVRLWSQSGEYIGTFGQAESWEIFTPASWKHPMVPYEILIDPQSMPNHPVLEGDSSGLQITDKDKNTQEAANCNPRLAQVTDEDIKEEINKQFFTQTPGRRWKHERSKRSNRLVSRGKPNTFRDINYYEIDSFPGNCEKPDLSILGTDIFSVR</sequence>
<protein>
    <submittedName>
        <fullName evidence="1">Uncharacterized protein</fullName>
    </submittedName>
</protein>
<dbReference type="Proteomes" id="UP000827872">
    <property type="component" value="Linkage Group LG04"/>
</dbReference>
<gene>
    <name evidence="1" type="ORF">K3G42_013097</name>
</gene>
<evidence type="ECO:0000313" key="1">
    <source>
        <dbReference type="EMBL" id="KAH8004518.1"/>
    </source>
</evidence>
<keyword evidence="2" id="KW-1185">Reference proteome</keyword>
<name>A0ACB8FGR1_9SAUR</name>
<proteinExistence type="predicted"/>
<reference evidence="1" key="1">
    <citation type="submission" date="2021-08" db="EMBL/GenBank/DDBJ databases">
        <title>The first chromosome-level gecko genome reveals the dynamic sex chromosomes of Neotropical dwarf geckos (Sphaerodactylidae: Sphaerodactylus).</title>
        <authorList>
            <person name="Pinto B.J."/>
            <person name="Keating S.E."/>
            <person name="Gamble T."/>
        </authorList>
    </citation>
    <scope>NUCLEOTIDE SEQUENCE</scope>
    <source>
        <strain evidence="1">TG3544</strain>
    </source>
</reference>
<dbReference type="EMBL" id="CM037617">
    <property type="protein sequence ID" value="KAH8004518.1"/>
    <property type="molecule type" value="Genomic_DNA"/>
</dbReference>
<evidence type="ECO:0000313" key="2">
    <source>
        <dbReference type="Proteomes" id="UP000827872"/>
    </source>
</evidence>
<organism evidence="1 2">
    <name type="scientific">Sphaerodactylus townsendi</name>
    <dbReference type="NCBI Taxonomy" id="933632"/>
    <lineage>
        <taxon>Eukaryota</taxon>
        <taxon>Metazoa</taxon>
        <taxon>Chordata</taxon>
        <taxon>Craniata</taxon>
        <taxon>Vertebrata</taxon>
        <taxon>Euteleostomi</taxon>
        <taxon>Lepidosauria</taxon>
        <taxon>Squamata</taxon>
        <taxon>Bifurcata</taxon>
        <taxon>Gekkota</taxon>
        <taxon>Sphaerodactylidae</taxon>
        <taxon>Sphaerodactylus</taxon>
    </lineage>
</organism>
<accession>A0ACB8FGR1</accession>